<accession>A0ABW6V3I2</accession>
<feature type="transmembrane region" description="Helical" evidence="2">
    <location>
        <begin position="171"/>
        <end position="189"/>
    </location>
</feature>
<keyword evidence="4" id="KW-1185">Reference proteome</keyword>
<organism evidence="3 4">
    <name type="scientific">Microtetraspora fusca</name>
    <dbReference type="NCBI Taxonomy" id="1997"/>
    <lineage>
        <taxon>Bacteria</taxon>
        <taxon>Bacillati</taxon>
        <taxon>Actinomycetota</taxon>
        <taxon>Actinomycetes</taxon>
        <taxon>Streptosporangiales</taxon>
        <taxon>Streptosporangiaceae</taxon>
        <taxon>Microtetraspora</taxon>
    </lineage>
</organism>
<evidence type="ECO:0000313" key="4">
    <source>
        <dbReference type="Proteomes" id="UP001602119"/>
    </source>
</evidence>
<dbReference type="Proteomes" id="UP001602119">
    <property type="component" value="Unassembled WGS sequence"/>
</dbReference>
<evidence type="ECO:0008006" key="5">
    <source>
        <dbReference type="Google" id="ProtNLM"/>
    </source>
</evidence>
<dbReference type="EMBL" id="JBIAXI010000007">
    <property type="protein sequence ID" value="MFF4773876.1"/>
    <property type="molecule type" value="Genomic_DNA"/>
</dbReference>
<sequence length="358" mass="37797">MTPRMDPHEYARAVRAELADLPAKDRDELLEDLDDHLAEVAAESDTPLEERLGSPKAYAAELRAAYGGRPARTRRSLTGRAAAVLGAAHGRLLRLTPYRQLVTFLPELRPAWWAMRGYALALVVLSAVGSGGVVPGDPVAWVFTLLVIWASVWLGRRTVAGVGSGWRRTPLILANAAAAWAVLVGVAAADHTGVYETTVRYDAGGPPPVEVRNVATFDGGGIYNILPYAADGTALTDVRLYDQDGRPINVDPELYGKRIVRPCAGEPPMTNSYPLPLRDVEETAFDANGLPVPVPCESATPAPSASPEGATEPSANSTGATEPSGGSSSEPSADPSPEPSGKPAKKAAEPSARPSDRR</sequence>
<evidence type="ECO:0000256" key="1">
    <source>
        <dbReference type="SAM" id="MobiDB-lite"/>
    </source>
</evidence>
<keyword evidence="2" id="KW-0812">Transmembrane</keyword>
<proteinExistence type="predicted"/>
<evidence type="ECO:0000313" key="3">
    <source>
        <dbReference type="EMBL" id="MFF4773876.1"/>
    </source>
</evidence>
<comment type="caution">
    <text evidence="3">The sequence shown here is derived from an EMBL/GenBank/DDBJ whole genome shotgun (WGS) entry which is preliminary data.</text>
</comment>
<dbReference type="RefSeq" id="WP_387342290.1">
    <property type="nucleotide sequence ID" value="NZ_JBIAXI010000007.1"/>
</dbReference>
<feature type="compositionally biased region" description="Low complexity" evidence="1">
    <location>
        <begin position="317"/>
        <end position="333"/>
    </location>
</feature>
<keyword evidence="2" id="KW-1133">Transmembrane helix</keyword>
<gene>
    <name evidence="3" type="ORF">ACFY05_13550</name>
</gene>
<protein>
    <recommendedName>
        <fullName evidence="5">Proline-rich protein</fullName>
    </recommendedName>
</protein>
<keyword evidence="2" id="KW-0472">Membrane</keyword>
<feature type="transmembrane region" description="Helical" evidence="2">
    <location>
        <begin position="117"/>
        <end position="134"/>
    </location>
</feature>
<dbReference type="Pfam" id="PF22564">
    <property type="entry name" value="HAAS"/>
    <property type="match status" value="1"/>
</dbReference>
<reference evidence="3 4" key="1">
    <citation type="submission" date="2024-10" db="EMBL/GenBank/DDBJ databases">
        <title>The Natural Products Discovery Center: Release of the First 8490 Sequenced Strains for Exploring Actinobacteria Biosynthetic Diversity.</title>
        <authorList>
            <person name="Kalkreuter E."/>
            <person name="Kautsar S.A."/>
            <person name="Yang D."/>
            <person name="Bader C.D."/>
            <person name="Teijaro C.N."/>
            <person name="Fluegel L."/>
            <person name="Davis C.M."/>
            <person name="Simpson J.R."/>
            <person name="Lauterbach L."/>
            <person name="Steele A.D."/>
            <person name="Gui C."/>
            <person name="Meng S."/>
            <person name="Li G."/>
            <person name="Viehrig K."/>
            <person name="Ye F."/>
            <person name="Su P."/>
            <person name="Kiefer A.F."/>
            <person name="Nichols A."/>
            <person name="Cepeda A.J."/>
            <person name="Yan W."/>
            <person name="Fan B."/>
            <person name="Jiang Y."/>
            <person name="Adhikari A."/>
            <person name="Zheng C.-J."/>
            <person name="Schuster L."/>
            <person name="Cowan T.M."/>
            <person name="Smanski M.J."/>
            <person name="Chevrette M.G."/>
            <person name="De Carvalho L.P.S."/>
            <person name="Shen B."/>
        </authorList>
    </citation>
    <scope>NUCLEOTIDE SEQUENCE [LARGE SCALE GENOMIC DNA]</scope>
    <source>
        <strain evidence="3 4">NPDC001281</strain>
    </source>
</reference>
<feature type="transmembrane region" description="Helical" evidence="2">
    <location>
        <begin position="140"/>
        <end position="159"/>
    </location>
</feature>
<name>A0ABW6V3I2_MICFU</name>
<feature type="region of interest" description="Disordered" evidence="1">
    <location>
        <begin position="288"/>
        <end position="358"/>
    </location>
</feature>
<evidence type="ECO:0000256" key="2">
    <source>
        <dbReference type="SAM" id="Phobius"/>
    </source>
</evidence>